<keyword evidence="6" id="KW-0029">Amino-acid transport</keyword>
<dbReference type="InterPro" id="IPR043429">
    <property type="entry name" value="ArtM/GltK/GlnP/TcyL/YhdX-like"/>
</dbReference>
<keyword evidence="3 9" id="KW-0813">Transport</keyword>
<protein>
    <recommendedName>
        <fullName evidence="10">ABC transmembrane type-1 domain-containing protein</fullName>
    </recommendedName>
</protein>
<evidence type="ECO:0000256" key="7">
    <source>
        <dbReference type="ARBA" id="ARBA00022989"/>
    </source>
</evidence>
<dbReference type="PANTHER" id="PTHR30614">
    <property type="entry name" value="MEMBRANE COMPONENT OF AMINO ACID ABC TRANSPORTER"/>
    <property type="match status" value="1"/>
</dbReference>
<reference evidence="11 12" key="1">
    <citation type="submission" date="2016-12" db="EMBL/GenBank/DDBJ databases">
        <title>The draft genome sequence of Actinophytocola xinjiangensis.</title>
        <authorList>
            <person name="Wang W."/>
            <person name="Yuan L."/>
        </authorList>
    </citation>
    <scope>NUCLEOTIDE SEQUENCE [LARGE SCALE GENOMIC DNA]</scope>
    <source>
        <strain evidence="11 12">CGMCC 4.4663</strain>
    </source>
</reference>
<dbReference type="OrthoDB" id="9814902at2"/>
<dbReference type="GO" id="GO:0043190">
    <property type="term" value="C:ATP-binding cassette (ABC) transporter complex"/>
    <property type="evidence" value="ECO:0007669"/>
    <property type="project" value="InterPro"/>
</dbReference>
<dbReference type="Proteomes" id="UP000185696">
    <property type="component" value="Unassembled WGS sequence"/>
</dbReference>
<dbReference type="InterPro" id="IPR010065">
    <property type="entry name" value="AA_ABC_transptr_permease_3TM"/>
</dbReference>
<evidence type="ECO:0000259" key="10">
    <source>
        <dbReference type="PROSITE" id="PS50928"/>
    </source>
</evidence>
<feature type="transmembrane region" description="Helical" evidence="9">
    <location>
        <begin position="186"/>
        <end position="209"/>
    </location>
</feature>
<dbReference type="PANTHER" id="PTHR30614:SF20">
    <property type="entry name" value="GLUTAMINE TRANSPORT SYSTEM PERMEASE PROTEIN GLNP"/>
    <property type="match status" value="1"/>
</dbReference>
<keyword evidence="4" id="KW-1003">Cell membrane</keyword>
<dbReference type="Gene3D" id="1.10.3720.10">
    <property type="entry name" value="MetI-like"/>
    <property type="match status" value="1"/>
</dbReference>
<dbReference type="NCBIfam" id="TIGR01726">
    <property type="entry name" value="HEQRo_perm_3TM"/>
    <property type="match status" value="1"/>
</dbReference>
<dbReference type="InterPro" id="IPR000515">
    <property type="entry name" value="MetI-like"/>
</dbReference>
<keyword evidence="7 9" id="KW-1133">Transmembrane helix</keyword>
<proteinExistence type="inferred from homology"/>
<organism evidence="11 12">
    <name type="scientific">Actinophytocola xinjiangensis</name>
    <dbReference type="NCBI Taxonomy" id="485602"/>
    <lineage>
        <taxon>Bacteria</taxon>
        <taxon>Bacillati</taxon>
        <taxon>Actinomycetota</taxon>
        <taxon>Actinomycetes</taxon>
        <taxon>Pseudonocardiales</taxon>
        <taxon>Pseudonocardiaceae</taxon>
    </lineage>
</organism>
<dbReference type="SUPFAM" id="SSF161098">
    <property type="entry name" value="MetI-like"/>
    <property type="match status" value="1"/>
</dbReference>
<dbReference type="PROSITE" id="PS50928">
    <property type="entry name" value="ABC_TM1"/>
    <property type="match status" value="1"/>
</dbReference>
<evidence type="ECO:0000256" key="5">
    <source>
        <dbReference type="ARBA" id="ARBA00022692"/>
    </source>
</evidence>
<evidence type="ECO:0000313" key="11">
    <source>
        <dbReference type="EMBL" id="OLF08030.1"/>
    </source>
</evidence>
<dbReference type="GO" id="GO:0006865">
    <property type="term" value="P:amino acid transport"/>
    <property type="evidence" value="ECO:0007669"/>
    <property type="project" value="UniProtKB-KW"/>
</dbReference>
<feature type="transmembrane region" description="Helical" evidence="9">
    <location>
        <begin position="20"/>
        <end position="46"/>
    </location>
</feature>
<dbReference type="GO" id="GO:0022857">
    <property type="term" value="F:transmembrane transporter activity"/>
    <property type="evidence" value="ECO:0007669"/>
    <property type="project" value="InterPro"/>
</dbReference>
<accession>A0A7Z0WJ86</accession>
<sequence>MPAWVGPVASYVGQGLVTTLLLSLVSIAASVLLGVVAGTLLTLPSVAVRAVVRVYVEIWRGLPIIITLFFIFFVLPVIGLDVDTFVAAAVGLTLWGSANVAEVVRGAVQSVPRGQSEAGAALGFGWRPRMRYVILPQATRRALPPLVGLVVNLTQQTSLAAVIGLLDVLEASQRSIERLTLSGGQTHAVEILGAVLLVFFVICLPLTVLSRRLERRLR</sequence>
<dbReference type="CDD" id="cd06261">
    <property type="entry name" value="TM_PBP2"/>
    <property type="match status" value="1"/>
</dbReference>
<name>A0A7Z0WJ86_9PSEU</name>
<dbReference type="AlphaFoldDB" id="A0A7Z0WJ86"/>
<comment type="caution">
    <text evidence="11">The sequence shown here is derived from an EMBL/GenBank/DDBJ whole genome shotgun (WGS) entry which is preliminary data.</text>
</comment>
<feature type="domain" description="ABC transmembrane type-1" evidence="10">
    <location>
        <begin position="16"/>
        <end position="210"/>
    </location>
</feature>
<gene>
    <name evidence="11" type="ORF">BLA60_24475</name>
</gene>
<evidence type="ECO:0000256" key="9">
    <source>
        <dbReference type="RuleBase" id="RU363032"/>
    </source>
</evidence>
<evidence type="ECO:0000256" key="8">
    <source>
        <dbReference type="ARBA" id="ARBA00023136"/>
    </source>
</evidence>
<dbReference type="EMBL" id="MSIF01000013">
    <property type="protein sequence ID" value="OLF08030.1"/>
    <property type="molecule type" value="Genomic_DNA"/>
</dbReference>
<keyword evidence="8 9" id="KW-0472">Membrane</keyword>
<dbReference type="Pfam" id="PF00528">
    <property type="entry name" value="BPD_transp_1"/>
    <property type="match status" value="1"/>
</dbReference>
<comment type="subcellular location">
    <subcellularLocation>
        <location evidence="1 9">Cell membrane</location>
        <topology evidence="1 9">Multi-pass membrane protein</topology>
    </subcellularLocation>
</comment>
<keyword evidence="5 9" id="KW-0812">Transmembrane</keyword>
<comment type="similarity">
    <text evidence="2">Belongs to the binding-protein-dependent transport system permease family. HisMQ subfamily.</text>
</comment>
<feature type="transmembrane region" description="Helical" evidence="9">
    <location>
        <begin position="58"/>
        <end position="79"/>
    </location>
</feature>
<dbReference type="RefSeq" id="WP_075135334.1">
    <property type="nucleotide sequence ID" value="NZ_MSIF01000013.1"/>
</dbReference>
<keyword evidence="12" id="KW-1185">Reference proteome</keyword>
<evidence type="ECO:0000256" key="6">
    <source>
        <dbReference type="ARBA" id="ARBA00022970"/>
    </source>
</evidence>
<dbReference type="InterPro" id="IPR035906">
    <property type="entry name" value="MetI-like_sf"/>
</dbReference>
<evidence type="ECO:0000256" key="3">
    <source>
        <dbReference type="ARBA" id="ARBA00022448"/>
    </source>
</evidence>
<evidence type="ECO:0000256" key="4">
    <source>
        <dbReference type="ARBA" id="ARBA00022475"/>
    </source>
</evidence>
<evidence type="ECO:0000256" key="1">
    <source>
        <dbReference type="ARBA" id="ARBA00004651"/>
    </source>
</evidence>
<evidence type="ECO:0000256" key="2">
    <source>
        <dbReference type="ARBA" id="ARBA00010072"/>
    </source>
</evidence>
<evidence type="ECO:0000313" key="12">
    <source>
        <dbReference type="Proteomes" id="UP000185696"/>
    </source>
</evidence>